<dbReference type="AlphaFoldDB" id="A0A0E9W4B4"/>
<evidence type="ECO:0000313" key="1">
    <source>
        <dbReference type="EMBL" id="JAH84410.1"/>
    </source>
</evidence>
<protein>
    <submittedName>
        <fullName evidence="1">Uncharacterized protein</fullName>
    </submittedName>
</protein>
<reference evidence="1" key="1">
    <citation type="submission" date="2014-11" db="EMBL/GenBank/DDBJ databases">
        <authorList>
            <person name="Amaro Gonzalez C."/>
        </authorList>
    </citation>
    <scope>NUCLEOTIDE SEQUENCE</scope>
</reference>
<organism evidence="1">
    <name type="scientific">Anguilla anguilla</name>
    <name type="common">European freshwater eel</name>
    <name type="synonym">Muraena anguilla</name>
    <dbReference type="NCBI Taxonomy" id="7936"/>
    <lineage>
        <taxon>Eukaryota</taxon>
        <taxon>Metazoa</taxon>
        <taxon>Chordata</taxon>
        <taxon>Craniata</taxon>
        <taxon>Vertebrata</taxon>
        <taxon>Euteleostomi</taxon>
        <taxon>Actinopterygii</taxon>
        <taxon>Neopterygii</taxon>
        <taxon>Teleostei</taxon>
        <taxon>Anguilliformes</taxon>
        <taxon>Anguillidae</taxon>
        <taxon>Anguilla</taxon>
    </lineage>
</organism>
<proteinExistence type="predicted"/>
<name>A0A0E9W4B4_ANGAN</name>
<accession>A0A0E9W4B4</accession>
<reference evidence="1" key="2">
    <citation type="journal article" date="2015" name="Fish Shellfish Immunol.">
        <title>Early steps in the European eel (Anguilla anguilla)-Vibrio vulnificus interaction in the gills: Role of the RtxA13 toxin.</title>
        <authorList>
            <person name="Callol A."/>
            <person name="Pajuelo D."/>
            <person name="Ebbesson L."/>
            <person name="Teles M."/>
            <person name="MacKenzie S."/>
            <person name="Amaro C."/>
        </authorList>
    </citation>
    <scope>NUCLEOTIDE SEQUENCE</scope>
</reference>
<sequence length="75" mass="8345">MQCSGIATVVLKRHSLEHLGASLCHCSDREASQPKDLFRCPYKAGDLSAWRRMFWRSKFRGQGSVPGSDVAACFV</sequence>
<dbReference type="EMBL" id="GBXM01024167">
    <property type="protein sequence ID" value="JAH84410.1"/>
    <property type="molecule type" value="Transcribed_RNA"/>
</dbReference>